<evidence type="ECO:0000259" key="3">
    <source>
        <dbReference type="Pfam" id="PF17479"/>
    </source>
</evidence>
<keyword evidence="1" id="KW-0472">Membrane</keyword>
<feature type="domain" description="DUF3048" evidence="3">
    <location>
        <begin position="283"/>
        <end position="387"/>
    </location>
</feature>
<feature type="domain" description="DUF3048" evidence="2">
    <location>
        <begin position="98"/>
        <end position="240"/>
    </location>
</feature>
<name>A0A2M8EJM7_UNCKA</name>
<evidence type="ECO:0000313" key="4">
    <source>
        <dbReference type="EMBL" id="PJC22952.1"/>
    </source>
</evidence>
<dbReference type="SUPFAM" id="SSF159774">
    <property type="entry name" value="YerB-like"/>
    <property type="match status" value="1"/>
</dbReference>
<dbReference type="Pfam" id="PF11258">
    <property type="entry name" value="DUF3048"/>
    <property type="match status" value="1"/>
</dbReference>
<gene>
    <name evidence="4" type="ORF">CO059_01050</name>
</gene>
<accession>A0A2M8EJM7</accession>
<dbReference type="InterPro" id="IPR035328">
    <property type="entry name" value="DUF3048_C"/>
</dbReference>
<comment type="caution">
    <text evidence="4">The sequence shown here is derived from an EMBL/GenBank/DDBJ whole genome shotgun (WGS) entry which is preliminary data.</text>
</comment>
<organism evidence="4 5">
    <name type="scientific">candidate division WWE3 bacterium CG_4_9_14_0_2_um_filter_48_10</name>
    <dbReference type="NCBI Taxonomy" id="1975078"/>
    <lineage>
        <taxon>Bacteria</taxon>
        <taxon>Katanobacteria</taxon>
    </lineage>
</organism>
<sequence>MIVIKEKTGVVELKPSCRSRFGGWVKQHRWVLLFIFFILLSFIGGGVCFVLAKRFSLPFLNPLGPSTGEPLIVLSAPTVLDQLHPISGVFYTKAQKDTWGKRRPLAVMIDNHALARPYHFGLQKADLIWEAVAEGGIPRLLAVFHSQDIAKLGPVRSARVYYIDWALEFPAYYSHVGGAGTPGSPANIFAYIRQKGVLDLDQFRLGTSTYWRGGDIMIGGRTILSHINYTSTKKLWQAGERLYPGTNKLPKFKAWKFKSDIPYTERSEKQKISFNFWYLPVYAVEWRYERTTNTYLRFQGGKKHLDQTTKQQLTAKNVVLLYTPQYRAGDGTAHLLFKTTGSGDAEVFRDGKKIKATWKRNTLSDRTIFYEQGTKKEIVFNRGLTWIEVLPK</sequence>
<evidence type="ECO:0000259" key="2">
    <source>
        <dbReference type="Pfam" id="PF11258"/>
    </source>
</evidence>
<keyword evidence="1" id="KW-0812">Transmembrane</keyword>
<proteinExistence type="predicted"/>
<protein>
    <recommendedName>
        <fullName evidence="6">DUF3048 domain-containing protein</fullName>
    </recommendedName>
</protein>
<keyword evidence="1" id="KW-1133">Transmembrane helix</keyword>
<evidence type="ECO:0000313" key="5">
    <source>
        <dbReference type="Proteomes" id="UP000228781"/>
    </source>
</evidence>
<dbReference type="EMBL" id="PFSK01000014">
    <property type="protein sequence ID" value="PJC22952.1"/>
    <property type="molecule type" value="Genomic_DNA"/>
</dbReference>
<dbReference type="AlphaFoldDB" id="A0A2M8EJM7"/>
<dbReference type="Pfam" id="PF17479">
    <property type="entry name" value="DUF3048_C"/>
    <property type="match status" value="1"/>
</dbReference>
<reference evidence="5" key="1">
    <citation type="submission" date="2017-09" db="EMBL/GenBank/DDBJ databases">
        <title>Depth-based differentiation of microbial function through sediment-hosted aquifers and enrichment of novel symbionts in the deep terrestrial subsurface.</title>
        <authorList>
            <person name="Probst A.J."/>
            <person name="Ladd B."/>
            <person name="Jarett J.K."/>
            <person name="Geller-Mcgrath D.E."/>
            <person name="Sieber C.M.K."/>
            <person name="Emerson J.B."/>
            <person name="Anantharaman K."/>
            <person name="Thomas B.C."/>
            <person name="Malmstrom R."/>
            <person name="Stieglmeier M."/>
            <person name="Klingl A."/>
            <person name="Woyke T."/>
            <person name="Ryan C.M."/>
            <person name="Banfield J.F."/>
        </authorList>
    </citation>
    <scope>NUCLEOTIDE SEQUENCE [LARGE SCALE GENOMIC DNA]</scope>
</reference>
<feature type="transmembrane region" description="Helical" evidence="1">
    <location>
        <begin position="30"/>
        <end position="52"/>
    </location>
</feature>
<dbReference type="InterPro" id="IPR023158">
    <property type="entry name" value="YerB-like_sf"/>
</dbReference>
<dbReference type="Gene3D" id="3.50.90.10">
    <property type="entry name" value="YerB-like"/>
    <property type="match status" value="1"/>
</dbReference>
<evidence type="ECO:0008006" key="6">
    <source>
        <dbReference type="Google" id="ProtNLM"/>
    </source>
</evidence>
<dbReference type="Proteomes" id="UP000228781">
    <property type="component" value="Unassembled WGS sequence"/>
</dbReference>
<evidence type="ECO:0000256" key="1">
    <source>
        <dbReference type="SAM" id="Phobius"/>
    </source>
</evidence>
<dbReference type="InterPro" id="IPR021416">
    <property type="entry name" value="DUF3048_N"/>
</dbReference>